<comment type="caution">
    <text evidence="3">The sequence shown here is derived from an EMBL/GenBank/DDBJ whole genome shotgun (WGS) entry which is preliminary data.</text>
</comment>
<dbReference type="EMBL" id="VFPT01000001">
    <property type="protein sequence ID" value="TQM91945.1"/>
    <property type="molecule type" value="Genomic_DNA"/>
</dbReference>
<reference evidence="3 4" key="1">
    <citation type="submission" date="2019-06" db="EMBL/GenBank/DDBJ databases">
        <title>Genomic Encyclopedia of Archaeal and Bacterial Type Strains, Phase II (KMG-II): from individual species to whole genera.</title>
        <authorList>
            <person name="Goeker M."/>
        </authorList>
    </citation>
    <scope>NUCLEOTIDE SEQUENCE [LARGE SCALE GENOMIC DNA]</scope>
    <source>
        <strain evidence="3 4">DSM 18423</strain>
    </source>
</reference>
<name>A0A543KA32_9RHOB</name>
<accession>A0A543KA32</accession>
<feature type="transmembrane region" description="Helical" evidence="1">
    <location>
        <begin position="46"/>
        <end position="76"/>
    </location>
</feature>
<dbReference type="OrthoDB" id="7360463at2"/>
<dbReference type="Proteomes" id="UP000320582">
    <property type="component" value="Unassembled WGS sequence"/>
</dbReference>
<gene>
    <name evidence="3" type="ORF">BD293_0524</name>
</gene>
<keyword evidence="4" id="KW-1185">Reference proteome</keyword>
<feature type="domain" description="DUF2062" evidence="2">
    <location>
        <begin position="27"/>
        <end position="192"/>
    </location>
</feature>
<feature type="transmembrane region" description="Helical" evidence="1">
    <location>
        <begin position="161"/>
        <end position="184"/>
    </location>
</feature>
<sequence length="209" mass="23175">MVFKRRSPRNFRQSVVNLFIPGGGWGRSANYVMHRLRRLPDSPERIAKGVAAGVAVSCLPLFGLHFIAAASVAWALRGNILASLLATFFGNPFTFPIIVVSALELGNFLLGRDKSAKASEAMSAFGALWGELGRNFLAVFTSDSIVWEKFGRFGWDVFVPYMLGGAIIGTVCGVIAYFLSLPLIRAYRNRRLRKLQERFEQARKSDAKK</sequence>
<evidence type="ECO:0000259" key="2">
    <source>
        <dbReference type="Pfam" id="PF09835"/>
    </source>
</evidence>
<protein>
    <recommendedName>
        <fullName evidence="2">DUF2062 domain-containing protein</fullName>
    </recommendedName>
</protein>
<dbReference type="Pfam" id="PF09835">
    <property type="entry name" value="DUF2062"/>
    <property type="match status" value="1"/>
</dbReference>
<keyword evidence="1" id="KW-0812">Transmembrane</keyword>
<keyword evidence="1" id="KW-0472">Membrane</keyword>
<proteinExistence type="predicted"/>
<dbReference type="AlphaFoldDB" id="A0A543KA32"/>
<dbReference type="InterPro" id="IPR018639">
    <property type="entry name" value="DUF2062"/>
</dbReference>
<keyword evidence="1" id="KW-1133">Transmembrane helix</keyword>
<organism evidence="3 4">
    <name type="scientific">Roseinatronobacter monicus</name>
    <dbReference type="NCBI Taxonomy" id="393481"/>
    <lineage>
        <taxon>Bacteria</taxon>
        <taxon>Pseudomonadati</taxon>
        <taxon>Pseudomonadota</taxon>
        <taxon>Alphaproteobacteria</taxon>
        <taxon>Rhodobacterales</taxon>
        <taxon>Paracoccaceae</taxon>
        <taxon>Roseinatronobacter</taxon>
    </lineage>
</organism>
<dbReference type="PANTHER" id="PTHR40547:SF1">
    <property type="entry name" value="SLL0298 PROTEIN"/>
    <property type="match status" value="1"/>
</dbReference>
<dbReference type="PANTHER" id="PTHR40547">
    <property type="entry name" value="SLL0298 PROTEIN"/>
    <property type="match status" value="1"/>
</dbReference>
<feature type="transmembrane region" description="Helical" evidence="1">
    <location>
        <begin position="88"/>
        <end position="110"/>
    </location>
</feature>
<evidence type="ECO:0000313" key="3">
    <source>
        <dbReference type="EMBL" id="TQM91945.1"/>
    </source>
</evidence>
<evidence type="ECO:0000256" key="1">
    <source>
        <dbReference type="SAM" id="Phobius"/>
    </source>
</evidence>
<feature type="transmembrane region" description="Helical" evidence="1">
    <location>
        <begin position="122"/>
        <end position="141"/>
    </location>
</feature>
<evidence type="ECO:0000313" key="4">
    <source>
        <dbReference type="Proteomes" id="UP000320582"/>
    </source>
</evidence>